<evidence type="ECO:0000313" key="4">
    <source>
        <dbReference type="Proteomes" id="UP001139516"/>
    </source>
</evidence>
<dbReference type="Proteomes" id="UP001139516">
    <property type="component" value="Unassembled WGS sequence"/>
</dbReference>
<reference evidence="3" key="1">
    <citation type="submission" date="2022-04" db="EMBL/GenBank/DDBJ databases">
        <title>Roseomonas acroporae sp. nov., isolated from coral Acropora digitifera.</title>
        <authorList>
            <person name="Sun H."/>
        </authorList>
    </citation>
    <scope>NUCLEOTIDE SEQUENCE</scope>
    <source>
        <strain evidence="3">NAR14</strain>
    </source>
</reference>
<name>A0A9X2BWE6_9PROT</name>
<feature type="chain" id="PRO_5040891406" evidence="2">
    <location>
        <begin position="23"/>
        <end position="90"/>
    </location>
</feature>
<accession>A0A9X2BWE6</accession>
<evidence type="ECO:0000256" key="1">
    <source>
        <dbReference type="SAM" id="MobiDB-lite"/>
    </source>
</evidence>
<gene>
    <name evidence="3" type="ORF">M0638_24860</name>
</gene>
<feature type="signal peptide" evidence="2">
    <location>
        <begin position="1"/>
        <end position="22"/>
    </location>
</feature>
<sequence>MTRIPGLLLALACALPPRPVAAQANGNTWDWRHHQPDAGVAARERDAGVAPAPQVDRRLDQEVERLARQLGTPQPAPAAPGTTSPPGPRR</sequence>
<dbReference type="EMBL" id="JALPRX010000134">
    <property type="protein sequence ID" value="MCK8787602.1"/>
    <property type="molecule type" value="Genomic_DNA"/>
</dbReference>
<evidence type="ECO:0000256" key="2">
    <source>
        <dbReference type="SAM" id="SignalP"/>
    </source>
</evidence>
<dbReference type="AlphaFoldDB" id="A0A9X2BWE6"/>
<dbReference type="RefSeq" id="WP_248669652.1">
    <property type="nucleotide sequence ID" value="NZ_JALPRX010000134.1"/>
</dbReference>
<feature type="region of interest" description="Disordered" evidence="1">
    <location>
        <begin position="23"/>
        <end position="90"/>
    </location>
</feature>
<organism evidence="3 4">
    <name type="scientific">Roseomonas acroporae</name>
    <dbReference type="NCBI Taxonomy" id="2937791"/>
    <lineage>
        <taxon>Bacteria</taxon>
        <taxon>Pseudomonadati</taxon>
        <taxon>Pseudomonadota</taxon>
        <taxon>Alphaproteobacteria</taxon>
        <taxon>Acetobacterales</taxon>
        <taxon>Roseomonadaceae</taxon>
        <taxon>Roseomonas</taxon>
    </lineage>
</organism>
<feature type="compositionally biased region" description="Basic and acidic residues" evidence="1">
    <location>
        <begin position="30"/>
        <end position="47"/>
    </location>
</feature>
<evidence type="ECO:0000313" key="3">
    <source>
        <dbReference type="EMBL" id="MCK8787602.1"/>
    </source>
</evidence>
<keyword evidence="2" id="KW-0732">Signal</keyword>
<feature type="compositionally biased region" description="Pro residues" evidence="1">
    <location>
        <begin position="74"/>
        <end position="90"/>
    </location>
</feature>
<protein>
    <submittedName>
        <fullName evidence="3">Uncharacterized protein</fullName>
    </submittedName>
</protein>
<proteinExistence type="predicted"/>
<keyword evidence="4" id="KW-1185">Reference proteome</keyword>
<feature type="compositionally biased region" description="Basic and acidic residues" evidence="1">
    <location>
        <begin position="55"/>
        <end position="67"/>
    </location>
</feature>
<comment type="caution">
    <text evidence="3">The sequence shown here is derived from an EMBL/GenBank/DDBJ whole genome shotgun (WGS) entry which is preliminary data.</text>
</comment>